<dbReference type="AlphaFoldDB" id="A0A0D0CXW9"/>
<dbReference type="InParanoid" id="A0A0D0CXW9"/>
<evidence type="ECO:0000313" key="2">
    <source>
        <dbReference type="EMBL" id="KIK80413.1"/>
    </source>
</evidence>
<dbReference type="Proteomes" id="UP000054538">
    <property type="component" value="Unassembled WGS sequence"/>
</dbReference>
<evidence type="ECO:0000256" key="1">
    <source>
        <dbReference type="SAM" id="MobiDB-lite"/>
    </source>
</evidence>
<organism evidence="2 3">
    <name type="scientific">Paxillus rubicundulus Ve08.2h10</name>
    <dbReference type="NCBI Taxonomy" id="930991"/>
    <lineage>
        <taxon>Eukaryota</taxon>
        <taxon>Fungi</taxon>
        <taxon>Dikarya</taxon>
        <taxon>Basidiomycota</taxon>
        <taxon>Agaricomycotina</taxon>
        <taxon>Agaricomycetes</taxon>
        <taxon>Agaricomycetidae</taxon>
        <taxon>Boletales</taxon>
        <taxon>Paxilineae</taxon>
        <taxon>Paxillaceae</taxon>
        <taxon>Paxillus</taxon>
    </lineage>
</organism>
<reference evidence="2 3" key="1">
    <citation type="submission" date="2014-04" db="EMBL/GenBank/DDBJ databases">
        <authorList>
            <consortium name="DOE Joint Genome Institute"/>
            <person name="Kuo A."/>
            <person name="Kohler A."/>
            <person name="Jargeat P."/>
            <person name="Nagy L.G."/>
            <person name="Floudas D."/>
            <person name="Copeland A."/>
            <person name="Barry K.W."/>
            <person name="Cichocki N."/>
            <person name="Veneault-Fourrey C."/>
            <person name="LaButti K."/>
            <person name="Lindquist E.A."/>
            <person name="Lipzen A."/>
            <person name="Lundell T."/>
            <person name="Morin E."/>
            <person name="Murat C."/>
            <person name="Sun H."/>
            <person name="Tunlid A."/>
            <person name="Henrissat B."/>
            <person name="Grigoriev I.V."/>
            <person name="Hibbett D.S."/>
            <person name="Martin F."/>
            <person name="Nordberg H.P."/>
            <person name="Cantor M.N."/>
            <person name="Hua S.X."/>
        </authorList>
    </citation>
    <scope>NUCLEOTIDE SEQUENCE [LARGE SCALE GENOMIC DNA]</scope>
    <source>
        <strain evidence="2 3">Ve08.2h10</strain>
    </source>
</reference>
<feature type="region of interest" description="Disordered" evidence="1">
    <location>
        <begin position="20"/>
        <end position="62"/>
    </location>
</feature>
<proteinExistence type="predicted"/>
<gene>
    <name evidence="2" type="ORF">PAXRUDRAFT_158766</name>
</gene>
<accession>A0A0D0CXW9</accession>
<dbReference type="OrthoDB" id="10473748at2759"/>
<name>A0A0D0CXW9_9AGAM</name>
<dbReference type="HOGENOM" id="CLU_2677820_0_0_1"/>
<evidence type="ECO:0000313" key="3">
    <source>
        <dbReference type="Proteomes" id="UP000054538"/>
    </source>
</evidence>
<feature type="compositionally biased region" description="Basic and acidic residues" evidence="1">
    <location>
        <begin position="30"/>
        <end position="47"/>
    </location>
</feature>
<dbReference type="EMBL" id="KN826027">
    <property type="protein sequence ID" value="KIK80413.1"/>
    <property type="molecule type" value="Genomic_DNA"/>
</dbReference>
<reference evidence="3" key="2">
    <citation type="submission" date="2015-01" db="EMBL/GenBank/DDBJ databases">
        <title>Evolutionary Origins and Diversification of the Mycorrhizal Mutualists.</title>
        <authorList>
            <consortium name="DOE Joint Genome Institute"/>
            <consortium name="Mycorrhizal Genomics Consortium"/>
            <person name="Kohler A."/>
            <person name="Kuo A."/>
            <person name="Nagy L.G."/>
            <person name="Floudas D."/>
            <person name="Copeland A."/>
            <person name="Barry K.W."/>
            <person name="Cichocki N."/>
            <person name="Veneault-Fourrey C."/>
            <person name="LaButti K."/>
            <person name="Lindquist E.A."/>
            <person name="Lipzen A."/>
            <person name="Lundell T."/>
            <person name="Morin E."/>
            <person name="Murat C."/>
            <person name="Riley R."/>
            <person name="Ohm R."/>
            <person name="Sun H."/>
            <person name="Tunlid A."/>
            <person name="Henrissat B."/>
            <person name="Grigoriev I.V."/>
            <person name="Hibbett D.S."/>
            <person name="Martin F."/>
        </authorList>
    </citation>
    <scope>NUCLEOTIDE SEQUENCE [LARGE SCALE GENOMIC DNA]</scope>
    <source>
        <strain evidence="3">Ve08.2h10</strain>
    </source>
</reference>
<sequence length="76" mass="8649">GERHMELSWYVELTSRQMSMNDDKIEEDETKPRRDPVGMMDGDDRHPNIPTELPDEEGAQGGNGELMVELLGVYPC</sequence>
<protein>
    <submittedName>
        <fullName evidence="2">Uncharacterized protein</fullName>
    </submittedName>
</protein>
<feature type="non-terminal residue" evidence="2">
    <location>
        <position position="76"/>
    </location>
</feature>
<keyword evidence="3" id="KW-1185">Reference proteome</keyword>